<evidence type="ECO:0000256" key="1">
    <source>
        <dbReference type="ARBA" id="ARBA00004245"/>
    </source>
</evidence>
<gene>
    <name evidence="7" type="primary">ACT1</name>
    <name evidence="7" type="ORF">T02_4426</name>
</gene>
<dbReference type="PANTHER" id="PTHR11937">
    <property type="entry name" value="ACTIN"/>
    <property type="match status" value="1"/>
</dbReference>
<name>A0A0V1LFY7_9BILA</name>
<dbReference type="OrthoDB" id="5132116at2759"/>
<dbReference type="GO" id="GO:0005856">
    <property type="term" value="C:cytoskeleton"/>
    <property type="evidence" value="ECO:0007669"/>
    <property type="project" value="UniProtKB-SubCell"/>
</dbReference>
<accession>A0A0V1LFY7</accession>
<keyword evidence="4" id="KW-0067">ATP-binding</keyword>
<keyword evidence="2" id="KW-0963">Cytoplasm</keyword>
<comment type="similarity">
    <text evidence="6">Belongs to the actin family.</text>
</comment>
<dbReference type="Proteomes" id="UP000054721">
    <property type="component" value="Unassembled WGS sequence"/>
</dbReference>
<dbReference type="PRINTS" id="PR00190">
    <property type="entry name" value="ACTIN"/>
</dbReference>
<evidence type="ECO:0000256" key="4">
    <source>
        <dbReference type="ARBA" id="ARBA00022840"/>
    </source>
</evidence>
<dbReference type="SMART" id="SM00268">
    <property type="entry name" value="ACTIN"/>
    <property type="match status" value="1"/>
</dbReference>
<dbReference type="InterPro" id="IPR004000">
    <property type="entry name" value="Actin"/>
</dbReference>
<dbReference type="PROSITE" id="PS01132">
    <property type="entry name" value="ACTINS_ACT_LIKE"/>
    <property type="match status" value="1"/>
</dbReference>
<evidence type="ECO:0000313" key="8">
    <source>
        <dbReference type="Proteomes" id="UP000054721"/>
    </source>
</evidence>
<dbReference type="Gene3D" id="3.30.420.40">
    <property type="match status" value="1"/>
</dbReference>
<evidence type="ECO:0000256" key="5">
    <source>
        <dbReference type="ARBA" id="ARBA00023212"/>
    </source>
</evidence>
<dbReference type="InterPro" id="IPR020902">
    <property type="entry name" value="Actin/actin-like_CS"/>
</dbReference>
<reference evidence="7 8" key="1">
    <citation type="submission" date="2015-05" db="EMBL/GenBank/DDBJ databases">
        <title>Evolution of Trichinella species and genotypes.</title>
        <authorList>
            <person name="Korhonen P.K."/>
            <person name="Edoardo P."/>
            <person name="Giuseppe L.R."/>
            <person name="Gasser R.B."/>
        </authorList>
    </citation>
    <scope>NUCLEOTIDE SEQUENCE [LARGE SCALE GENOMIC DNA]</scope>
    <source>
        <strain evidence="7">ISS10</strain>
    </source>
</reference>
<evidence type="ECO:0000256" key="2">
    <source>
        <dbReference type="ARBA" id="ARBA00022490"/>
    </source>
</evidence>
<dbReference type="SUPFAM" id="SSF53067">
    <property type="entry name" value="Actin-like ATPase domain"/>
    <property type="match status" value="1"/>
</dbReference>
<dbReference type="FunFam" id="3.30.420.40:FF:000148">
    <property type="entry name" value="Actin, alpha skeletal muscle"/>
    <property type="match status" value="1"/>
</dbReference>
<protein>
    <submittedName>
        <fullName evidence="7">Actin-1-like protein</fullName>
    </submittedName>
</protein>
<proteinExistence type="inferred from homology"/>
<dbReference type="AlphaFoldDB" id="A0A0V1LFY7"/>
<dbReference type="Gene3D" id="2.30.36.70">
    <property type="entry name" value="Actin, Chain A, domain 2"/>
    <property type="match status" value="1"/>
</dbReference>
<dbReference type="InterPro" id="IPR043129">
    <property type="entry name" value="ATPase_NBD"/>
</dbReference>
<evidence type="ECO:0000256" key="6">
    <source>
        <dbReference type="RuleBase" id="RU000487"/>
    </source>
</evidence>
<dbReference type="EMBL" id="JYDW01000057">
    <property type="protein sequence ID" value="KRZ58427.1"/>
    <property type="molecule type" value="Genomic_DNA"/>
</dbReference>
<comment type="caution">
    <text evidence="7">The sequence shown here is derived from an EMBL/GenBank/DDBJ whole genome shotgun (WGS) entry which is preliminary data.</text>
</comment>
<keyword evidence="3" id="KW-0547">Nucleotide-binding</keyword>
<comment type="subcellular location">
    <subcellularLocation>
        <location evidence="1">Cytoplasm</location>
        <location evidence="1">Cytoskeleton</location>
    </subcellularLocation>
</comment>
<dbReference type="Pfam" id="PF00022">
    <property type="entry name" value="Actin"/>
    <property type="match status" value="1"/>
</dbReference>
<keyword evidence="5" id="KW-0206">Cytoskeleton</keyword>
<sequence>MPSQFYSQMDPDSTRPVVIDNGSGVLKAGFAGDDGPISVFPSITGRPRYPGVLIGMAGKSSYIGDEAQNMRGLLTLKYPIEHGIVTNWDDMELLWHHTFYNEMRVAPKEHPVLLTEAPMNPKSNREKMIEDLPNDLQEEAIELQFNGLTKDSFESMPLENFWVKLQAEYPKISSPSIRILVPFSSTYFCETEFSALMTFNTQHRNRNVLLWKLAWHDASMKQYVALRTLNTYRTTFY</sequence>
<dbReference type="GO" id="GO:0005524">
    <property type="term" value="F:ATP binding"/>
    <property type="evidence" value="ECO:0007669"/>
    <property type="project" value="UniProtKB-KW"/>
</dbReference>
<keyword evidence="8" id="KW-1185">Reference proteome</keyword>
<organism evidence="7 8">
    <name type="scientific">Trichinella nativa</name>
    <dbReference type="NCBI Taxonomy" id="6335"/>
    <lineage>
        <taxon>Eukaryota</taxon>
        <taxon>Metazoa</taxon>
        <taxon>Ecdysozoa</taxon>
        <taxon>Nematoda</taxon>
        <taxon>Enoplea</taxon>
        <taxon>Dorylaimia</taxon>
        <taxon>Trichinellida</taxon>
        <taxon>Trichinellidae</taxon>
        <taxon>Trichinella</taxon>
    </lineage>
</organism>
<dbReference type="STRING" id="6335.A0A0V1LFY7"/>
<evidence type="ECO:0000256" key="3">
    <source>
        <dbReference type="ARBA" id="ARBA00022741"/>
    </source>
</evidence>
<evidence type="ECO:0000313" key="7">
    <source>
        <dbReference type="EMBL" id="KRZ58427.1"/>
    </source>
</evidence>